<dbReference type="GO" id="GO:0004845">
    <property type="term" value="F:uracil phosphoribosyltransferase activity"/>
    <property type="evidence" value="ECO:0007669"/>
    <property type="project" value="UniProtKB-EC"/>
</dbReference>
<feature type="domain" description="Phosphoribosyltransferase" evidence="1">
    <location>
        <begin position="6"/>
        <end position="68"/>
    </location>
</feature>
<dbReference type="InterPro" id="IPR029057">
    <property type="entry name" value="PRTase-like"/>
</dbReference>
<evidence type="ECO:0000313" key="2">
    <source>
        <dbReference type="EMBL" id="EON89813.1"/>
    </source>
</evidence>
<organism evidence="2 3">
    <name type="scientific">Plesiomonas shigelloides 302-73</name>
    <dbReference type="NCBI Taxonomy" id="1315976"/>
    <lineage>
        <taxon>Bacteria</taxon>
        <taxon>Pseudomonadati</taxon>
        <taxon>Pseudomonadota</taxon>
        <taxon>Gammaproteobacteria</taxon>
        <taxon>Enterobacterales</taxon>
        <taxon>Enterobacteriaceae</taxon>
        <taxon>Plesiomonas</taxon>
    </lineage>
</organism>
<dbReference type="PATRIC" id="fig|1315976.3.peg.711"/>
<dbReference type="SUPFAM" id="SSF53271">
    <property type="entry name" value="PRTase-like"/>
    <property type="match status" value="1"/>
</dbReference>
<dbReference type="InterPro" id="IPR000836">
    <property type="entry name" value="PRTase_dom"/>
</dbReference>
<dbReference type="Gene3D" id="3.40.50.2020">
    <property type="match status" value="1"/>
</dbReference>
<evidence type="ECO:0000259" key="1">
    <source>
        <dbReference type="Pfam" id="PF14681"/>
    </source>
</evidence>
<reference evidence="2 3" key="1">
    <citation type="journal article" date="2013" name="Genome Announc.">
        <title>Genome Sequence of Plesiomonas shigelloides Strain 302-73 (Serotype O1).</title>
        <authorList>
            <person name="Pique N."/>
            <person name="Aquilini E."/>
            <person name="Alioto T."/>
            <person name="Minana-Galbis D."/>
            <person name="Tomas J.M."/>
        </authorList>
    </citation>
    <scope>NUCLEOTIDE SEQUENCE [LARGE SCALE GENOMIC DNA]</scope>
    <source>
        <strain evidence="2 3">302-73</strain>
    </source>
</reference>
<keyword evidence="2" id="KW-0328">Glycosyltransferase</keyword>
<dbReference type="Pfam" id="PF14681">
    <property type="entry name" value="UPRTase"/>
    <property type="match status" value="1"/>
</dbReference>
<dbReference type="Proteomes" id="UP000014012">
    <property type="component" value="Unassembled WGS sequence"/>
</dbReference>
<name>R8AU11_PLESH</name>
<gene>
    <name evidence="2" type="primary">upp</name>
    <name evidence="2" type="ORF">PLESHI_03651</name>
</gene>
<keyword evidence="2" id="KW-0808">Transferase</keyword>
<accession>R8AU11</accession>
<sequence length="72" mass="8109">MKVVEVKHPLVKHKLGLMREADISTKRFRELASEVGSLLTYEATADLETEKVTIDGWCGKVEVEQIKGKKLP</sequence>
<dbReference type="AlphaFoldDB" id="R8AU11"/>
<comment type="caution">
    <text evidence="2">The sequence shown here is derived from an EMBL/GenBank/DDBJ whole genome shotgun (WGS) entry which is preliminary data.</text>
</comment>
<evidence type="ECO:0000313" key="3">
    <source>
        <dbReference type="Proteomes" id="UP000014012"/>
    </source>
</evidence>
<keyword evidence="3" id="KW-1185">Reference proteome</keyword>
<proteinExistence type="predicted"/>
<dbReference type="EC" id="2.4.2.9" evidence="2"/>
<dbReference type="EMBL" id="AQQO01000026">
    <property type="protein sequence ID" value="EON89813.1"/>
    <property type="molecule type" value="Genomic_DNA"/>
</dbReference>
<protein>
    <submittedName>
        <fullName evidence="2">Uracil phosphoribosyltransferase</fullName>
        <ecNumber evidence="2">2.4.2.9</ecNumber>
    </submittedName>
</protein>
<dbReference type="HOGENOM" id="CLU_067096_5_1_6"/>